<feature type="region of interest" description="Disordered" evidence="6">
    <location>
        <begin position="401"/>
        <end position="435"/>
    </location>
</feature>
<dbReference type="EMBL" id="CAJPDR010000838">
    <property type="protein sequence ID" value="CAF9942917.1"/>
    <property type="molecule type" value="Genomic_DNA"/>
</dbReference>
<dbReference type="AlphaFoldDB" id="A0A8H3PK56"/>
<dbReference type="Pfam" id="PF21148">
    <property type="entry name" value="NSUN5_fdxn-like"/>
    <property type="match status" value="1"/>
</dbReference>
<keyword evidence="9" id="KW-1185">Reference proteome</keyword>
<dbReference type="PANTHER" id="PTHR22807">
    <property type="entry name" value="NOP2 YEAST -RELATED NOL1/NOP2/FMU SUN DOMAIN-CONTAINING"/>
    <property type="match status" value="1"/>
</dbReference>
<dbReference type="GO" id="GO:0008173">
    <property type="term" value="F:RNA methyltransferase activity"/>
    <property type="evidence" value="ECO:0007669"/>
    <property type="project" value="InterPro"/>
</dbReference>
<evidence type="ECO:0000256" key="3">
    <source>
        <dbReference type="ARBA" id="ARBA00022691"/>
    </source>
</evidence>
<dbReference type="InterPro" id="IPR049560">
    <property type="entry name" value="MeTrfase_RsmB-F_NOP2_cat"/>
</dbReference>
<dbReference type="InterPro" id="IPR048889">
    <property type="entry name" value="NSUN5_RCM1_N"/>
</dbReference>
<evidence type="ECO:0000256" key="1">
    <source>
        <dbReference type="ARBA" id="ARBA00022603"/>
    </source>
</evidence>
<evidence type="ECO:0000313" key="9">
    <source>
        <dbReference type="Proteomes" id="UP000664203"/>
    </source>
</evidence>
<dbReference type="SUPFAM" id="SSF53335">
    <property type="entry name" value="S-adenosyl-L-methionine-dependent methyltransferases"/>
    <property type="match status" value="1"/>
</dbReference>
<dbReference type="InterPro" id="IPR049561">
    <property type="entry name" value="NSUN5_7_fdxn-like"/>
</dbReference>
<comment type="caution">
    <text evidence="5">Lacks conserved residue(s) required for the propagation of feature annotation.</text>
</comment>
<keyword evidence="2 5" id="KW-0808">Transferase</keyword>
<gene>
    <name evidence="8" type="ORF">ALECFALPRED_010222</name>
</gene>
<dbReference type="InterPro" id="IPR029063">
    <property type="entry name" value="SAM-dependent_MTases_sf"/>
</dbReference>
<reference evidence="8" key="1">
    <citation type="submission" date="2021-03" db="EMBL/GenBank/DDBJ databases">
        <authorList>
            <person name="Tagirdzhanova G."/>
        </authorList>
    </citation>
    <scope>NUCLEOTIDE SEQUENCE</scope>
</reference>
<dbReference type="PANTHER" id="PTHR22807:SF4">
    <property type="entry name" value="28S RRNA (CYTOSINE-C(5))-METHYLTRANSFERASE"/>
    <property type="match status" value="1"/>
</dbReference>
<keyword evidence="1 5" id="KW-0489">Methyltransferase</keyword>
<dbReference type="GO" id="GO:0003723">
    <property type="term" value="F:RNA binding"/>
    <property type="evidence" value="ECO:0007669"/>
    <property type="project" value="UniProtKB-UniRule"/>
</dbReference>
<feature type="domain" description="SAM-dependent MTase RsmB/NOP-type" evidence="7">
    <location>
        <begin position="187"/>
        <end position="561"/>
    </location>
</feature>
<feature type="active site" description="Nucleophile" evidence="5">
    <location>
        <position position="472"/>
    </location>
</feature>
<dbReference type="InterPro" id="IPR001678">
    <property type="entry name" value="MeTrfase_RsmB-F_NOP2_dom"/>
</dbReference>
<dbReference type="Proteomes" id="UP000664203">
    <property type="component" value="Unassembled WGS sequence"/>
</dbReference>
<dbReference type="GO" id="GO:0005730">
    <property type="term" value="C:nucleolus"/>
    <property type="evidence" value="ECO:0007669"/>
    <property type="project" value="TreeGrafter"/>
</dbReference>
<proteinExistence type="inferred from homology"/>
<evidence type="ECO:0000313" key="8">
    <source>
        <dbReference type="EMBL" id="CAF9942917.1"/>
    </source>
</evidence>
<protein>
    <recommendedName>
        <fullName evidence="7">SAM-dependent MTase RsmB/NOP-type domain-containing protein</fullName>
    </recommendedName>
</protein>
<keyword evidence="3 5" id="KW-0949">S-adenosyl-L-methionine</keyword>
<evidence type="ECO:0000256" key="6">
    <source>
        <dbReference type="SAM" id="MobiDB-lite"/>
    </source>
</evidence>
<dbReference type="Pfam" id="PF21153">
    <property type="entry name" value="NSUN5_N"/>
    <property type="match status" value="1"/>
</dbReference>
<dbReference type="GO" id="GO:0070475">
    <property type="term" value="P:rRNA base methylation"/>
    <property type="evidence" value="ECO:0007669"/>
    <property type="project" value="TreeGrafter"/>
</dbReference>
<feature type="binding site" evidence="5">
    <location>
        <position position="326"/>
    </location>
    <ligand>
        <name>S-adenosyl-L-methionine</name>
        <dbReference type="ChEBI" id="CHEBI:59789"/>
    </ligand>
</feature>
<dbReference type="Gene3D" id="3.40.50.150">
    <property type="entry name" value="Vaccinia Virus protein VP39"/>
    <property type="match status" value="1"/>
</dbReference>
<feature type="binding site" evidence="5">
    <location>
        <position position="375"/>
    </location>
    <ligand>
        <name>S-adenosyl-L-methionine</name>
        <dbReference type="ChEBI" id="CHEBI:59789"/>
    </ligand>
</feature>
<sequence>MLVSYGERLALCYEVLMSVSAGDDKKRTVNMSHSETMSLYYDAATLLLPNPDQTGSLTSRVFNAKDLKSNPKQIFALVSEASKWSPVLSEIIEKSQLLQFERKLSPNIALLLVHDLLLTKRGVSAPSSHPLRLAVERHKARLNAELTKARLSKGIASIEAMRAQINTQDREGQEIYRSIVGTKLDNQPRLGHWSHPRWVRVNTIKSDLDEQLRTTFAGYKTIESLEEMLRYSPSSAGKLIHIDKHVPNLLALPPATNLSKTPAYLNGQIILQDKASCFPAYLLSPEVEDGDCLDACAAPGNKTTHLSAILHDEGRAAATPKIYAFERDKGRASTLLTLVQKAAAQDHVIAKVGLNFLNSDPTKTPWDGVGTLLLDPSCSGSGIVGRDATLDVVLPSKKTSNPLKLQSKKRKRKLTPETTPTVNDVPEEIPIDEDKPSDQLSARLTALSTFQLKLLLHAFHFPKARRITYSTCSIYAEENEHVVMKALGSTIAYERGWRILRREEQVTGMKGWKIRGKVDACMDIAKDGEISTAEVAEACIRCEKGTKEGTQGFFVAAFASQVNKSIRTEHLIDQEWEGFSDSGIDP</sequence>
<name>A0A8H3PK56_9LECA</name>
<dbReference type="OrthoDB" id="435282at2759"/>
<dbReference type="Gene3D" id="3.30.70.1170">
    <property type="entry name" value="Sun protein, domain 3"/>
    <property type="match status" value="1"/>
</dbReference>
<dbReference type="InterPro" id="IPR023267">
    <property type="entry name" value="RCMT"/>
</dbReference>
<evidence type="ECO:0000259" key="7">
    <source>
        <dbReference type="PROSITE" id="PS51686"/>
    </source>
</evidence>
<organism evidence="8 9">
    <name type="scientific">Alectoria fallacina</name>
    <dbReference type="NCBI Taxonomy" id="1903189"/>
    <lineage>
        <taxon>Eukaryota</taxon>
        <taxon>Fungi</taxon>
        <taxon>Dikarya</taxon>
        <taxon>Ascomycota</taxon>
        <taxon>Pezizomycotina</taxon>
        <taxon>Lecanoromycetes</taxon>
        <taxon>OSLEUM clade</taxon>
        <taxon>Lecanoromycetidae</taxon>
        <taxon>Lecanorales</taxon>
        <taxon>Lecanorineae</taxon>
        <taxon>Parmeliaceae</taxon>
        <taxon>Alectoria</taxon>
    </lineage>
</organism>
<dbReference type="PRINTS" id="PR02008">
    <property type="entry name" value="RCMTFAMILY"/>
</dbReference>
<feature type="binding site" evidence="5">
    <location>
        <begin position="296"/>
        <end position="302"/>
    </location>
    <ligand>
        <name>S-adenosyl-L-methionine</name>
        <dbReference type="ChEBI" id="CHEBI:59789"/>
    </ligand>
</feature>
<evidence type="ECO:0000256" key="2">
    <source>
        <dbReference type="ARBA" id="ARBA00022679"/>
    </source>
</evidence>
<comment type="caution">
    <text evidence="8">The sequence shown here is derived from an EMBL/GenBank/DDBJ whole genome shotgun (WGS) entry which is preliminary data.</text>
</comment>
<dbReference type="Pfam" id="PF01189">
    <property type="entry name" value="Methyltr_RsmB-F"/>
    <property type="match status" value="1"/>
</dbReference>
<keyword evidence="4 5" id="KW-0694">RNA-binding</keyword>
<dbReference type="FunFam" id="3.30.70.1170:FF:000006">
    <property type="entry name" value="NOL1/NOP2/Sun domain family protein"/>
    <property type="match status" value="1"/>
</dbReference>
<dbReference type="PROSITE" id="PS51686">
    <property type="entry name" value="SAM_MT_RSMB_NOP"/>
    <property type="match status" value="1"/>
</dbReference>
<comment type="similarity">
    <text evidence="5">Belongs to the class I-like SAM-binding methyltransferase superfamily. RsmB/NOP family.</text>
</comment>
<evidence type="ECO:0000256" key="4">
    <source>
        <dbReference type="ARBA" id="ARBA00022884"/>
    </source>
</evidence>
<evidence type="ECO:0000256" key="5">
    <source>
        <dbReference type="PROSITE-ProRule" id="PRU01023"/>
    </source>
</evidence>
<accession>A0A8H3PK56</accession>